<evidence type="ECO:0000313" key="2">
    <source>
        <dbReference type="Proteomes" id="UP000092445"/>
    </source>
</evidence>
<protein>
    <submittedName>
        <fullName evidence="1">Uncharacterized protein</fullName>
    </submittedName>
</protein>
<dbReference type="EnsemblMetazoa" id="GPAI019018-RA">
    <property type="protein sequence ID" value="GPAI019018-PA"/>
    <property type="gene ID" value="GPAI019018"/>
</dbReference>
<sequence length="86" mass="10248">MFFTYYPLLRLENELTLNMQCIGYMVAPYFLYFDKYLVSLGQSNGSITRNENFMKCTNLLIYHKLLVIYSVLVDVFLSQRKLKLEN</sequence>
<dbReference type="AlphaFoldDB" id="A0A1A9ZMA6"/>
<name>A0A1A9ZMA6_GLOPL</name>
<dbReference type="Proteomes" id="UP000092445">
    <property type="component" value="Unassembled WGS sequence"/>
</dbReference>
<organism evidence="1 2">
    <name type="scientific">Glossina pallidipes</name>
    <name type="common">Tsetse fly</name>
    <dbReference type="NCBI Taxonomy" id="7398"/>
    <lineage>
        <taxon>Eukaryota</taxon>
        <taxon>Metazoa</taxon>
        <taxon>Ecdysozoa</taxon>
        <taxon>Arthropoda</taxon>
        <taxon>Hexapoda</taxon>
        <taxon>Insecta</taxon>
        <taxon>Pterygota</taxon>
        <taxon>Neoptera</taxon>
        <taxon>Endopterygota</taxon>
        <taxon>Diptera</taxon>
        <taxon>Brachycera</taxon>
        <taxon>Muscomorpha</taxon>
        <taxon>Hippoboscoidea</taxon>
        <taxon>Glossinidae</taxon>
        <taxon>Glossina</taxon>
    </lineage>
</organism>
<reference evidence="2" key="1">
    <citation type="submission" date="2014-03" db="EMBL/GenBank/DDBJ databases">
        <authorList>
            <person name="Aksoy S."/>
            <person name="Warren W."/>
            <person name="Wilson R.K."/>
        </authorList>
    </citation>
    <scope>NUCLEOTIDE SEQUENCE [LARGE SCALE GENOMIC DNA]</scope>
    <source>
        <strain evidence="2">IAEA</strain>
    </source>
</reference>
<reference evidence="1" key="2">
    <citation type="submission" date="2020-05" db="UniProtKB">
        <authorList>
            <consortium name="EnsemblMetazoa"/>
        </authorList>
    </citation>
    <scope>IDENTIFICATION</scope>
    <source>
        <strain evidence="1">IAEA</strain>
    </source>
</reference>
<proteinExistence type="predicted"/>
<accession>A0A1A9ZMA6</accession>
<evidence type="ECO:0000313" key="1">
    <source>
        <dbReference type="EnsemblMetazoa" id="GPAI019018-PA"/>
    </source>
</evidence>
<dbReference type="VEuPathDB" id="VectorBase:GPAI019018"/>
<keyword evidence="2" id="KW-1185">Reference proteome</keyword>